<keyword evidence="8 12" id="KW-0238">DNA-binding</keyword>
<feature type="region of interest" description="Disordered" evidence="13">
    <location>
        <begin position="405"/>
        <end position="457"/>
    </location>
</feature>
<keyword evidence="6" id="KW-0341">Growth regulation</keyword>
<keyword evidence="9" id="KW-0804">Transcription</keyword>
<dbReference type="InterPro" id="IPR036390">
    <property type="entry name" value="WH_DNA-bd_sf"/>
</dbReference>
<dbReference type="GO" id="GO:0005634">
    <property type="term" value="C:nucleus"/>
    <property type="evidence" value="ECO:0007669"/>
    <property type="project" value="UniProtKB-SubCell"/>
</dbReference>
<evidence type="ECO:0000256" key="11">
    <source>
        <dbReference type="ARBA" id="ARBA00039893"/>
    </source>
</evidence>
<dbReference type="AlphaFoldDB" id="A0AA51VIN6"/>
<evidence type="ECO:0000256" key="1">
    <source>
        <dbReference type="ARBA" id="ARBA00004123"/>
    </source>
</evidence>
<evidence type="ECO:0000256" key="10">
    <source>
        <dbReference type="ARBA" id="ARBA00023242"/>
    </source>
</evidence>
<proteinExistence type="evidence at transcript level"/>
<protein>
    <recommendedName>
        <fullName evidence="11">Forkhead box protein O</fullName>
    </recommendedName>
</protein>
<evidence type="ECO:0000256" key="8">
    <source>
        <dbReference type="ARBA" id="ARBA00023125"/>
    </source>
</evidence>
<dbReference type="InterPro" id="IPR030456">
    <property type="entry name" value="TF_fork_head_CS_2"/>
</dbReference>
<dbReference type="InterPro" id="IPR001766">
    <property type="entry name" value="Fork_head_dom"/>
</dbReference>
<feature type="region of interest" description="Disordered" evidence="13">
    <location>
        <begin position="1"/>
        <end position="42"/>
    </location>
</feature>
<accession>A0AA51VIN6</accession>
<keyword evidence="10 12" id="KW-0539">Nucleus</keyword>
<dbReference type="PRINTS" id="PR00053">
    <property type="entry name" value="FORKHEAD"/>
</dbReference>
<dbReference type="GO" id="GO:0000978">
    <property type="term" value="F:RNA polymerase II cis-regulatory region sequence-specific DNA binding"/>
    <property type="evidence" value="ECO:0007669"/>
    <property type="project" value="TreeGrafter"/>
</dbReference>
<feature type="domain" description="Fork-head" evidence="14">
    <location>
        <begin position="66"/>
        <end position="172"/>
    </location>
</feature>
<comment type="subcellular location">
    <subcellularLocation>
        <location evidence="2">Cytoplasm</location>
    </subcellularLocation>
    <subcellularLocation>
        <location evidence="1 12">Nucleus</location>
    </subcellularLocation>
</comment>
<feature type="region of interest" description="Disordered" evidence="13">
    <location>
        <begin position="143"/>
        <end position="173"/>
    </location>
</feature>
<dbReference type="PANTHER" id="PTHR45767:SF2">
    <property type="entry name" value="FORKHEAD BOX PROTEIN O"/>
    <property type="match status" value="1"/>
</dbReference>
<evidence type="ECO:0000256" key="4">
    <source>
        <dbReference type="ARBA" id="ARBA00022490"/>
    </source>
</evidence>
<dbReference type="Pfam" id="PF16676">
    <property type="entry name" value="FOXO-TAD"/>
    <property type="match status" value="1"/>
</dbReference>
<dbReference type="FunFam" id="1.10.10.10:FF:000032">
    <property type="entry name" value="Forkhead box protein O4"/>
    <property type="match status" value="1"/>
</dbReference>
<feature type="region of interest" description="Disordered" evidence="13">
    <location>
        <begin position="331"/>
        <end position="371"/>
    </location>
</feature>
<evidence type="ECO:0000256" key="12">
    <source>
        <dbReference type="PROSITE-ProRule" id="PRU00089"/>
    </source>
</evidence>
<dbReference type="PROSITE" id="PS00658">
    <property type="entry name" value="FORK_HEAD_2"/>
    <property type="match status" value="1"/>
</dbReference>
<dbReference type="Gene3D" id="1.10.10.10">
    <property type="entry name" value="Winged helix-like DNA-binding domain superfamily/Winged helix DNA-binding domain"/>
    <property type="match status" value="1"/>
</dbReference>
<feature type="compositionally biased region" description="Polar residues" evidence="13">
    <location>
        <begin position="12"/>
        <end position="22"/>
    </location>
</feature>
<evidence type="ECO:0000256" key="6">
    <source>
        <dbReference type="ARBA" id="ARBA00022604"/>
    </source>
</evidence>
<dbReference type="Pfam" id="PF00250">
    <property type="entry name" value="Forkhead"/>
    <property type="match status" value="1"/>
</dbReference>
<name>A0AA51VIN6_ARGIR</name>
<feature type="compositionally biased region" description="Polar residues" evidence="13">
    <location>
        <begin position="353"/>
        <end position="371"/>
    </location>
</feature>
<dbReference type="InterPro" id="IPR032067">
    <property type="entry name" value="FOXO-TAD"/>
</dbReference>
<dbReference type="CDD" id="cd20032">
    <property type="entry name" value="FH_FOXO"/>
    <property type="match status" value="1"/>
</dbReference>
<keyword evidence="4" id="KW-0963">Cytoplasm</keyword>
<dbReference type="GO" id="GO:0000981">
    <property type="term" value="F:DNA-binding transcription factor activity, RNA polymerase II-specific"/>
    <property type="evidence" value="ECO:0007669"/>
    <property type="project" value="TreeGrafter"/>
</dbReference>
<evidence type="ECO:0000256" key="9">
    <source>
        <dbReference type="ARBA" id="ARBA00023163"/>
    </source>
</evidence>
<keyword evidence="5" id="KW-0597">Phosphoprotein</keyword>
<reference evidence="15" key="2">
    <citation type="submission" date="2022-01" db="EMBL/GenBank/DDBJ databases">
        <authorList>
            <person name="Wang Y."/>
        </authorList>
    </citation>
    <scope>NUCLEOTIDE SEQUENCE</scope>
</reference>
<evidence type="ECO:0000256" key="13">
    <source>
        <dbReference type="SAM" id="MobiDB-lite"/>
    </source>
</evidence>
<dbReference type="InterPro" id="IPR036388">
    <property type="entry name" value="WH-like_DNA-bd_sf"/>
</dbReference>
<reference evidence="15" key="1">
    <citation type="journal article" date="2022" name="Aquaculture">
        <title>Potential roles of FoxO in promoting longevity in larger Argopecten scallops.</title>
        <authorList>
            <person name="Wang Y."/>
            <person name="Lu X."/>
            <person name="Wang C."/>
            <person name="Ning J."/>
            <person name="Chen M."/>
            <person name="Yuan K."/>
        </authorList>
    </citation>
    <scope>NUCLEOTIDE SEQUENCE</scope>
</reference>
<feature type="compositionally biased region" description="Polar residues" evidence="13">
    <location>
        <begin position="405"/>
        <end position="436"/>
    </location>
</feature>
<feature type="region of interest" description="Disordered" evidence="13">
    <location>
        <begin position="486"/>
        <end position="509"/>
    </location>
</feature>
<organism evidence="15">
    <name type="scientific">Argopecten irradians</name>
    <name type="common">Bay scallop</name>
    <name type="synonym">Aequipecten irradians</name>
    <dbReference type="NCBI Taxonomy" id="31199"/>
    <lineage>
        <taxon>Eukaryota</taxon>
        <taxon>Metazoa</taxon>
        <taxon>Spiralia</taxon>
        <taxon>Lophotrochozoa</taxon>
        <taxon>Mollusca</taxon>
        <taxon>Bivalvia</taxon>
        <taxon>Autobranchia</taxon>
        <taxon>Pteriomorphia</taxon>
        <taxon>Pectinida</taxon>
        <taxon>Pectinoidea</taxon>
        <taxon>Pectinidae</taxon>
        <taxon>Argopecten</taxon>
    </lineage>
</organism>
<evidence type="ECO:0000259" key="14">
    <source>
        <dbReference type="PROSITE" id="PS50039"/>
    </source>
</evidence>
<feature type="compositionally biased region" description="Polar residues" evidence="13">
    <location>
        <begin position="443"/>
        <end position="457"/>
    </location>
</feature>
<dbReference type="SUPFAM" id="SSF46785">
    <property type="entry name" value="Winged helix' DNA-binding domain"/>
    <property type="match status" value="1"/>
</dbReference>
<evidence type="ECO:0000256" key="5">
    <source>
        <dbReference type="ARBA" id="ARBA00022553"/>
    </source>
</evidence>
<feature type="region of interest" description="Disordered" evidence="13">
    <location>
        <begin position="538"/>
        <end position="560"/>
    </location>
</feature>
<dbReference type="EMBL" id="OM304362">
    <property type="protein sequence ID" value="WMX25297.1"/>
    <property type="molecule type" value="mRNA"/>
</dbReference>
<dbReference type="GO" id="GO:0005737">
    <property type="term" value="C:cytoplasm"/>
    <property type="evidence" value="ECO:0007669"/>
    <property type="project" value="UniProtKB-SubCell"/>
</dbReference>
<feature type="compositionally biased region" description="Low complexity" evidence="13">
    <location>
        <begin position="541"/>
        <end position="558"/>
    </location>
</feature>
<evidence type="ECO:0000313" key="15">
    <source>
        <dbReference type="EMBL" id="WMX25297.1"/>
    </source>
</evidence>
<sequence length="661" mass="72974">MDAQPEIDPNFEPQTRARSNTWPCRPRDPINDTQSSPASDECASENAIKQENVALNKKTSSRRNAWGNLSYADLITKAIQSSAEQRLTLSQIYDWMVQNVPYFKDKGDNTSSAGWKNSIRHNLSLHSRFMRIQNEGTGKSSWWVINPDAKPGKTPRRRAGSMETKSYEKRRGRVKKKVEALRAALENNNSPSSTTDDYLTDSPLGFQLSPEFRQRTSSNASSCGRLSPIQAGIEPDLHDNQVPPMSPIPWGSEESTGPNYDQLGQYDQLVDTLVDSMKLGESGLSLNIDNSGGLGGLEGDIEMLTESSLQQQLMPPSDNINLSQYSDQSANYDDAQYRNMPAPPTYRDAMRRSPQQQGVDQLPQNGNFSDLGLSQQNALRMYGQTDTGLFTGDMLLQQARVSPSSSQLSVNTQQQQLSSPARSPQGCQQISPSQYDSRVGFSPSPQGKQLSPQLTSRQQHSILQQCLEAPSDSLLRAALTQNSGLAQPKTLSYPQMPLSSTPSTQPQYNVRYGNTQLNMRPQQPAPGLNGINNNVASTMRQQQQQQQTQQQQQQQQQQIAHGLMGNIGSVARQSSDSPQLVLSSSNRQNISPQEQGMVTMPPTAPSSNSLNEIEADFFDLGCDMEQVLQHELSLEGTLDFNFDTMNNSSSTSGTDGQNLVR</sequence>
<evidence type="ECO:0000256" key="7">
    <source>
        <dbReference type="ARBA" id="ARBA00023015"/>
    </source>
</evidence>
<keyword evidence="7" id="KW-0805">Transcription regulation</keyword>
<dbReference type="PROSITE" id="PS50039">
    <property type="entry name" value="FORK_HEAD_3"/>
    <property type="match status" value="1"/>
</dbReference>
<keyword evidence="3" id="KW-0217">Developmental protein</keyword>
<dbReference type="PANTHER" id="PTHR45767">
    <property type="entry name" value="FORKHEAD BOX PROTEIN O"/>
    <property type="match status" value="1"/>
</dbReference>
<dbReference type="SMART" id="SM00339">
    <property type="entry name" value="FH"/>
    <property type="match status" value="1"/>
</dbReference>
<evidence type="ECO:0000256" key="2">
    <source>
        <dbReference type="ARBA" id="ARBA00004496"/>
    </source>
</evidence>
<evidence type="ECO:0000256" key="3">
    <source>
        <dbReference type="ARBA" id="ARBA00022473"/>
    </source>
</evidence>
<feature type="DNA-binding region" description="Fork-head" evidence="12">
    <location>
        <begin position="66"/>
        <end position="172"/>
    </location>
</feature>